<gene>
    <name evidence="3" type="ORF">U9M48_028673</name>
</gene>
<dbReference type="Pfam" id="PF03760">
    <property type="entry name" value="LEA_1"/>
    <property type="match status" value="1"/>
</dbReference>
<feature type="compositionally biased region" description="Low complexity" evidence="2">
    <location>
        <begin position="11"/>
        <end position="23"/>
    </location>
</feature>
<dbReference type="PANTHER" id="PTHR33493">
    <property type="entry name" value="LATE EMBRYOGENESIS ABUNDANT PROTEIN 6-RELATED"/>
    <property type="match status" value="1"/>
</dbReference>
<evidence type="ECO:0000256" key="2">
    <source>
        <dbReference type="SAM" id="MobiDB-lite"/>
    </source>
</evidence>
<dbReference type="GO" id="GO:0009793">
    <property type="term" value="P:embryo development ending in seed dormancy"/>
    <property type="evidence" value="ECO:0007669"/>
    <property type="project" value="InterPro"/>
</dbReference>
<keyword evidence="4" id="KW-1185">Reference proteome</keyword>
<feature type="compositionally biased region" description="Basic and acidic residues" evidence="2">
    <location>
        <begin position="1"/>
        <end position="10"/>
    </location>
</feature>
<feature type="compositionally biased region" description="Basic and acidic residues" evidence="2">
    <location>
        <begin position="24"/>
        <end position="72"/>
    </location>
</feature>
<accession>A0AAQ3X1Z2</accession>
<dbReference type="PANTHER" id="PTHR33493:SF18">
    <property type="entry name" value="OS06G0324400 PROTEIN"/>
    <property type="match status" value="1"/>
</dbReference>
<sequence>MSAIKVKAEDVASSAKAGVAKAKATADEKVEKVKTADPSKKREADEHKQDRKLEIESDKRVEKAGHGPERSVTHTTGEGVGADA</sequence>
<feature type="region of interest" description="Disordered" evidence="2">
    <location>
        <begin position="1"/>
        <end position="84"/>
    </location>
</feature>
<comment type="similarity">
    <text evidence="1">Belongs to the LEA type 1 family.</text>
</comment>
<evidence type="ECO:0000313" key="3">
    <source>
        <dbReference type="EMBL" id="WVZ81280.1"/>
    </source>
</evidence>
<organism evidence="3 4">
    <name type="scientific">Paspalum notatum var. saurae</name>
    <dbReference type="NCBI Taxonomy" id="547442"/>
    <lineage>
        <taxon>Eukaryota</taxon>
        <taxon>Viridiplantae</taxon>
        <taxon>Streptophyta</taxon>
        <taxon>Embryophyta</taxon>
        <taxon>Tracheophyta</taxon>
        <taxon>Spermatophyta</taxon>
        <taxon>Magnoliopsida</taxon>
        <taxon>Liliopsida</taxon>
        <taxon>Poales</taxon>
        <taxon>Poaceae</taxon>
        <taxon>PACMAD clade</taxon>
        <taxon>Panicoideae</taxon>
        <taxon>Andropogonodae</taxon>
        <taxon>Paspaleae</taxon>
        <taxon>Paspalinae</taxon>
        <taxon>Paspalum</taxon>
    </lineage>
</organism>
<protein>
    <submittedName>
        <fullName evidence="3">Uncharacterized protein</fullName>
    </submittedName>
</protein>
<evidence type="ECO:0000313" key="4">
    <source>
        <dbReference type="Proteomes" id="UP001341281"/>
    </source>
</evidence>
<dbReference type="InterPro" id="IPR005513">
    <property type="entry name" value="LEA_1"/>
</dbReference>
<dbReference type="AlphaFoldDB" id="A0AAQ3X1Z2"/>
<dbReference type="EMBL" id="CP144750">
    <property type="protein sequence ID" value="WVZ81280.1"/>
    <property type="molecule type" value="Genomic_DNA"/>
</dbReference>
<proteinExistence type="inferred from homology"/>
<reference evidence="3 4" key="1">
    <citation type="submission" date="2024-02" db="EMBL/GenBank/DDBJ databases">
        <title>High-quality chromosome-scale genome assembly of Pensacola bahiagrass (Paspalum notatum Flugge var. saurae).</title>
        <authorList>
            <person name="Vega J.M."/>
            <person name="Podio M."/>
            <person name="Orjuela J."/>
            <person name="Siena L.A."/>
            <person name="Pessino S.C."/>
            <person name="Combes M.C."/>
            <person name="Mariac C."/>
            <person name="Albertini E."/>
            <person name="Pupilli F."/>
            <person name="Ortiz J.P.A."/>
            <person name="Leblanc O."/>
        </authorList>
    </citation>
    <scope>NUCLEOTIDE SEQUENCE [LARGE SCALE GENOMIC DNA]</scope>
    <source>
        <strain evidence="3">R1</strain>
        <tissue evidence="3">Leaf</tissue>
    </source>
</reference>
<dbReference type="Proteomes" id="UP001341281">
    <property type="component" value="Chromosome 06"/>
</dbReference>
<name>A0AAQ3X1Z2_PASNO</name>
<evidence type="ECO:0000256" key="1">
    <source>
        <dbReference type="ARBA" id="ARBA00010975"/>
    </source>
</evidence>